<organism evidence="28 29">
    <name type="scientific">Nocardioides lentus</name>
    <dbReference type="NCBI Taxonomy" id="338077"/>
    <lineage>
        <taxon>Bacteria</taxon>
        <taxon>Bacillati</taxon>
        <taxon>Actinomycetota</taxon>
        <taxon>Actinomycetes</taxon>
        <taxon>Propionibacteriales</taxon>
        <taxon>Nocardioidaceae</taxon>
        <taxon>Nocardioides</taxon>
    </lineage>
</organism>
<dbReference type="CDD" id="cd00740">
    <property type="entry name" value="MeTr"/>
    <property type="match status" value="1"/>
</dbReference>
<comment type="function">
    <text evidence="18 21">Catalyzes the transfer of a methyl group from methyl-cobalamin to homocysteine, yielding enzyme-bound cob(I)alamin and methionine. Subsequently, remethylates the cofactor using methyltetrahydrofolate.</text>
</comment>
<evidence type="ECO:0000256" key="10">
    <source>
        <dbReference type="ARBA" id="ARBA00022628"/>
    </source>
</evidence>
<evidence type="ECO:0000256" key="13">
    <source>
        <dbReference type="ARBA" id="ARBA00022723"/>
    </source>
</evidence>
<dbReference type="Gene3D" id="3.10.196.10">
    <property type="entry name" value="Vitamin B12-dependent methionine synthase, activation domain"/>
    <property type="match status" value="1"/>
</dbReference>
<keyword evidence="16 21" id="KW-0486">Methionine biosynthesis</keyword>
<accession>A0ABN2P0M6</accession>
<dbReference type="CDD" id="cd02069">
    <property type="entry name" value="methionine_synthase_B12_BD"/>
    <property type="match status" value="1"/>
</dbReference>
<evidence type="ECO:0000256" key="7">
    <source>
        <dbReference type="ARBA" id="ARBA00013998"/>
    </source>
</evidence>
<evidence type="ECO:0000256" key="4">
    <source>
        <dbReference type="ARBA" id="ARBA00005178"/>
    </source>
</evidence>
<keyword evidence="12 21" id="KW-0949">S-adenosyl-L-methionine</keyword>
<name>A0ABN2P0M6_9ACTN</name>
<evidence type="ECO:0000256" key="9">
    <source>
        <dbReference type="ARBA" id="ARBA00022605"/>
    </source>
</evidence>
<dbReference type="Pfam" id="PF00809">
    <property type="entry name" value="Pterin_bind"/>
    <property type="match status" value="1"/>
</dbReference>
<feature type="domain" description="Hcy-binding" evidence="23">
    <location>
        <begin position="47"/>
        <end position="365"/>
    </location>
</feature>
<keyword evidence="17 21" id="KW-0170">Cobalt</keyword>
<dbReference type="InterPro" id="IPR011822">
    <property type="entry name" value="MetH"/>
</dbReference>
<evidence type="ECO:0000313" key="28">
    <source>
        <dbReference type="EMBL" id="GAA1909029.1"/>
    </source>
</evidence>
<evidence type="ECO:0000256" key="2">
    <source>
        <dbReference type="ARBA" id="ARBA00001947"/>
    </source>
</evidence>
<gene>
    <name evidence="28" type="primary">metH</name>
    <name evidence="28" type="ORF">GCM10009737_07690</name>
</gene>
<evidence type="ECO:0000259" key="24">
    <source>
        <dbReference type="PROSITE" id="PS50972"/>
    </source>
</evidence>
<comment type="caution">
    <text evidence="28">The sequence shown here is derived from an EMBL/GenBank/DDBJ whole genome shotgun (WGS) entry which is preliminary data.</text>
</comment>
<keyword evidence="8 21" id="KW-0489">Methyltransferase</keyword>
<feature type="binding site" evidence="22">
    <location>
        <position position="287"/>
    </location>
    <ligand>
        <name>Zn(2+)</name>
        <dbReference type="ChEBI" id="CHEBI:29105"/>
    </ligand>
</feature>
<dbReference type="InterPro" id="IPR036724">
    <property type="entry name" value="Cobalamin-bd_sf"/>
</dbReference>
<evidence type="ECO:0000256" key="5">
    <source>
        <dbReference type="ARBA" id="ARBA00010398"/>
    </source>
</evidence>
<dbReference type="InterPro" id="IPR033706">
    <property type="entry name" value="Met_synthase_B12-bd"/>
</dbReference>
<dbReference type="InterPro" id="IPR004223">
    <property type="entry name" value="VitB12-dep_Met_synth_activ_dom"/>
</dbReference>
<keyword evidence="13 21" id="KW-0479">Metal-binding</keyword>
<dbReference type="Gene3D" id="3.20.20.330">
    <property type="entry name" value="Homocysteine-binding-like domain"/>
    <property type="match status" value="1"/>
</dbReference>
<dbReference type="Gene3D" id="1.10.288.10">
    <property type="entry name" value="Cobalamin-dependent Methionine Synthase, domain 2"/>
    <property type="match status" value="1"/>
</dbReference>
<keyword evidence="15 21" id="KW-0862">Zinc</keyword>
<evidence type="ECO:0000256" key="1">
    <source>
        <dbReference type="ARBA" id="ARBA00001700"/>
    </source>
</evidence>
<feature type="domain" description="B12-binding" evidence="26">
    <location>
        <begin position="795"/>
        <end position="930"/>
    </location>
</feature>
<proteinExistence type="inferred from homology"/>
<dbReference type="SUPFAM" id="SSF82282">
    <property type="entry name" value="Homocysteine S-methyltransferase"/>
    <property type="match status" value="1"/>
</dbReference>
<feature type="binding site" evidence="22">
    <location>
        <position position="351"/>
    </location>
    <ligand>
        <name>Zn(2+)</name>
        <dbReference type="ChEBI" id="CHEBI:29105"/>
    </ligand>
</feature>
<dbReference type="Pfam" id="PF02574">
    <property type="entry name" value="S-methyl_trans"/>
    <property type="match status" value="1"/>
</dbReference>
<evidence type="ECO:0000256" key="14">
    <source>
        <dbReference type="ARBA" id="ARBA00022737"/>
    </source>
</evidence>
<dbReference type="PROSITE" id="PS51332">
    <property type="entry name" value="B12_BINDING"/>
    <property type="match status" value="1"/>
</dbReference>
<comment type="cofactor">
    <cofactor evidence="2 21 22">
        <name>Zn(2+)</name>
        <dbReference type="ChEBI" id="CHEBI:29105"/>
    </cofactor>
</comment>
<reference evidence="28 29" key="1">
    <citation type="journal article" date="2019" name="Int. J. Syst. Evol. Microbiol.">
        <title>The Global Catalogue of Microorganisms (GCM) 10K type strain sequencing project: providing services to taxonomists for standard genome sequencing and annotation.</title>
        <authorList>
            <consortium name="The Broad Institute Genomics Platform"/>
            <consortium name="The Broad Institute Genome Sequencing Center for Infectious Disease"/>
            <person name="Wu L."/>
            <person name="Ma J."/>
        </authorList>
    </citation>
    <scope>NUCLEOTIDE SEQUENCE [LARGE SCALE GENOMIC DNA]</scope>
    <source>
        <strain evidence="28 29">JCM 14046</strain>
    </source>
</reference>
<dbReference type="PANTHER" id="PTHR45833">
    <property type="entry name" value="METHIONINE SYNTHASE"/>
    <property type="match status" value="1"/>
</dbReference>
<dbReference type="InterPro" id="IPR050554">
    <property type="entry name" value="Met_Synthase/Corrinoid"/>
</dbReference>
<evidence type="ECO:0000256" key="6">
    <source>
        <dbReference type="ARBA" id="ARBA00012032"/>
    </source>
</evidence>
<feature type="binding site" evidence="22">
    <location>
        <position position="350"/>
    </location>
    <ligand>
        <name>Zn(2+)</name>
        <dbReference type="ChEBI" id="CHEBI:29105"/>
    </ligand>
</feature>
<dbReference type="Pfam" id="PF02607">
    <property type="entry name" value="B12-binding_2"/>
    <property type="match status" value="1"/>
</dbReference>
<dbReference type="InterPro" id="IPR000489">
    <property type="entry name" value="Pterin-binding_dom"/>
</dbReference>
<dbReference type="NCBIfam" id="TIGR02082">
    <property type="entry name" value="metH"/>
    <property type="match status" value="1"/>
</dbReference>
<evidence type="ECO:0000256" key="17">
    <source>
        <dbReference type="ARBA" id="ARBA00023285"/>
    </source>
</evidence>
<dbReference type="Gene3D" id="3.40.50.280">
    <property type="entry name" value="Cobalamin-binding domain"/>
    <property type="match status" value="1"/>
</dbReference>
<dbReference type="InterPro" id="IPR003759">
    <property type="entry name" value="Cbl-bd_cap"/>
</dbReference>
<keyword evidence="29" id="KW-1185">Reference proteome</keyword>
<evidence type="ECO:0000259" key="23">
    <source>
        <dbReference type="PROSITE" id="PS50970"/>
    </source>
</evidence>
<dbReference type="PIRSF" id="PIRSF000381">
    <property type="entry name" value="MetH"/>
    <property type="match status" value="1"/>
</dbReference>
<evidence type="ECO:0000259" key="26">
    <source>
        <dbReference type="PROSITE" id="PS51332"/>
    </source>
</evidence>
<dbReference type="EC" id="2.1.1.13" evidence="6 20"/>
<evidence type="ECO:0000256" key="22">
    <source>
        <dbReference type="PROSITE-ProRule" id="PRU00333"/>
    </source>
</evidence>
<comment type="catalytic activity">
    <reaction evidence="1 21">
        <text>(6S)-5-methyl-5,6,7,8-tetrahydrofolate + L-homocysteine = (6S)-5,6,7,8-tetrahydrofolate + L-methionine</text>
        <dbReference type="Rhea" id="RHEA:11172"/>
        <dbReference type="ChEBI" id="CHEBI:18608"/>
        <dbReference type="ChEBI" id="CHEBI:57453"/>
        <dbReference type="ChEBI" id="CHEBI:57844"/>
        <dbReference type="ChEBI" id="CHEBI:58199"/>
        <dbReference type="EC" id="2.1.1.13"/>
    </reaction>
</comment>
<evidence type="ECO:0000256" key="11">
    <source>
        <dbReference type="ARBA" id="ARBA00022679"/>
    </source>
</evidence>
<dbReference type="PROSITE" id="PS50970">
    <property type="entry name" value="HCY"/>
    <property type="match status" value="1"/>
</dbReference>
<keyword evidence="10 21" id="KW-0846">Cobalamin</keyword>
<dbReference type="EMBL" id="BAAAMY010000002">
    <property type="protein sequence ID" value="GAA1909029.1"/>
    <property type="molecule type" value="Genomic_DNA"/>
</dbReference>
<dbReference type="PROSITE" id="PS50974">
    <property type="entry name" value="ADOMET_ACTIVATION"/>
    <property type="match status" value="1"/>
</dbReference>
<dbReference type="InterPro" id="IPR003726">
    <property type="entry name" value="HCY_dom"/>
</dbReference>
<evidence type="ECO:0000256" key="18">
    <source>
        <dbReference type="ARBA" id="ARBA00025552"/>
    </source>
</evidence>
<dbReference type="InterPro" id="IPR011005">
    <property type="entry name" value="Dihydropteroate_synth-like_sf"/>
</dbReference>
<dbReference type="SMART" id="SM01018">
    <property type="entry name" value="B12-binding_2"/>
    <property type="match status" value="1"/>
</dbReference>
<dbReference type="Proteomes" id="UP001501612">
    <property type="component" value="Unassembled WGS sequence"/>
</dbReference>
<keyword evidence="9 21" id="KW-0028">Amino-acid biosynthesis</keyword>
<dbReference type="Pfam" id="PF02310">
    <property type="entry name" value="B12-binding"/>
    <property type="match status" value="1"/>
</dbReference>
<protein>
    <recommendedName>
        <fullName evidence="7 20">Methionine synthase</fullName>
        <ecNumber evidence="6 20">2.1.1.13</ecNumber>
    </recommendedName>
    <alternativeName>
        <fullName evidence="19 21">5-methyltetrahydrofolate--homocysteine methyltransferase</fullName>
    </alternativeName>
</protein>
<feature type="domain" description="Pterin-binding" evidence="24">
    <location>
        <begin position="396"/>
        <end position="657"/>
    </location>
</feature>
<evidence type="ECO:0000256" key="16">
    <source>
        <dbReference type="ARBA" id="ARBA00023167"/>
    </source>
</evidence>
<keyword evidence="11 21" id="KW-0808">Transferase</keyword>
<comment type="similarity">
    <text evidence="5">Belongs to the vitamin-B12 dependent methionine synthase family.</text>
</comment>
<evidence type="ECO:0000313" key="29">
    <source>
        <dbReference type="Proteomes" id="UP001501612"/>
    </source>
</evidence>
<dbReference type="InterPro" id="IPR036589">
    <property type="entry name" value="HCY_dom_sf"/>
</dbReference>
<evidence type="ECO:0000259" key="25">
    <source>
        <dbReference type="PROSITE" id="PS50974"/>
    </source>
</evidence>
<evidence type="ECO:0000256" key="19">
    <source>
        <dbReference type="ARBA" id="ARBA00031040"/>
    </source>
</evidence>
<comment type="domain">
    <text evidence="21">Modular enzyme with four functionally distinct domains. The isolated Hcy-binding domain catalyzes methyl transfer from free methylcobalamin to homocysteine. The Hcy-binding domain in association with the pterin-binding domain catalyzes the methylation of cob(I)alamin by methyltetrahydrofolate and the methylation of homocysteine. The B12-binding domain binds the cofactor. The AdoMet activation domain binds S-adenosyl-L-methionine. Under aerobic conditions cob(I)alamin can be converted to inactive cob(II)alamin. Reductive methylation by S-adenosyl-L-methionine and flavodoxin regenerates methylcobalamin.</text>
</comment>
<dbReference type="PROSITE" id="PS51337">
    <property type="entry name" value="B12_BINDING_NTER"/>
    <property type="match status" value="1"/>
</dbReference>
<dbReference type="InterPro" id="IPR036594">
    <property type="entry name" value="Meth_synthase_dom"/>
</dbReference>
<dbReference type="NCBIfam" id="NF007024">
    <property type="entry name" value="PRK09490.1"/>
    <property type="match status" value="1"/>
</dbReference>
<feature type="domain" description="AdoMet activation" evidence="25">
    <location>
        <begin position="945"/>
        <end position="1277"/>
    </location>
</feature>
<comment type="cofactor">
    <cofactor evidence="3 21">
        <name>methylcob(III)alamin</name>
        <dbReference type="ChEBI" id="CHEBI:28115"/>
    </cofactor>
</comment>
<evidence type="ECO:0000259" key="27">
    <source>
        <dbReference type="PROSITE" id="PS51337"/>
    </source>
</evidence>
<dbReference type="SUPFAM" id="SSF47644">
    <property type="entry name" value="Methionine synthase domain"/>
    <property type="match status" value="1"/>
</dbReference>
<dbReference type="InterPro" id="IPR006158">
    <property type="entry name" value="Cobalamin-bd"/>
</dbReference>
<evidence type="ECO:0000256" key="21">
    <source>
        <dbReference type="PIRNR" id="PIRNR000381"/>
    </source>
</evidence>
<dbReference type="SUPFAM" id="SSF52242">
    <property type="entry name" value="Cobalamin (vitamin B12)-binding domain"/>
    <property type="match status" value="1"/>
</dbReference>
<evidence type="ECO:0000256" key="15">
    <source>
        <dbReference type="ARBA" id="ARBA00022833"/>
    </source>
</evidence>
<dbReference type="SUPFAM" id="SSF56507">
    <property type="entry name" value="Methionine synthase activation domain-like"/>
    <property type="match status" value="1"/>
</dbReference>
<comment type="pathway">
    <text evidence="4 21">Amino-acid biosynthesis; L-methionine biosynthesis via de novo pathway; L-methionine from L-homocysteine (MetH route): step 1/1.</text>
</comment>
<dbReference type="PANTHER" id="PTHR45833:SF1">
    <property type="entry name" value="METHIONINE SYNTHASE"/>
    <property type="match status" value="1"/>
</dbReference>
<dbReference type="Pfam" id="PF02965">
    <property type="entry name" value="Met_synt_B12"/>
    <property type="match status" value="1"/>
</dbReference>
<dbReference type="SUPFAM" id="SSF51717">
    <property type="entry name" value="Dihydropteroate synthetase-like"/>
    <property type="match status" value="1"/>
</dbReference>
<keyword evidence="14" id="KW-0677">Repeat</keyword>
<feature type="domain" description="B12-binding N-terminal" evidence="27">
    <location>
        <begin position="688"/>
        <end position="786"/>
    </location>
</feature>
<evidence type="ECO:0000256" key="12">
    <source>
        <dbReference type="ARBA" id="ARBA00022691"/>
    </source>
</evidence>
<evidence type="ECO:0000256" key="3">
    <source>
        <dbReference type="ARBA" id="ARBA00001956"/>
    </source>
</evidence>
<dbReference type="Gene3D" id="1.10.1240.10">
    <property type="entry name" value="Methionine synthase domain"/>
    <property type="match status" value="1"/>
</dbReference>
<dbReference type="PROSITE" id="PS50972">
    <property type="entry name" value="PTERIN_BINDING"/>
    <property type="match status" value="1"/>
</dbReference>
<dbReference type="InterPro" id="IPR037010">
    <property type="entry name" value="VitB12-dep_Met_synth_activ_sf"/>
</dbReference>
<evidence type="ECO:0000256" key="8">
    <source>
        <dbReference type="ARBA" id="ARBA00022603"/>
    </source>
</evidence>
<dbReference type="Gene3D" id="3.20.20.20">
    <property type="entry name" value="Dihydropteroate synthase-like"/>
    <property type="match status" value="1"/>
</dbReference>
<evidence type="ECO:0000256" key="20">
    <source>
        <dbReference type="NCBIfam" id="TIGR02082"/>
    </source>
</evidence>
<sequence>MSGDRVRPTRCPSHGEDWERLCAGGSISLVTAVVDPGTQQQVRPDATEPLTAALRQRLLVLDGAMGTLIQRQTLGEADYRGERFADWHRDLQGDNDLLSLTQPDLIRSLHTEYLDAGADIVETNTFSATSIAQADYGLEDVAYELNHASARLAREACDAVATDDRPRWVAGAMGPTNRTASISPDVNDPGARNVTYDELVTAYHEAASGLVDGGADLLLIETIFDTLNARAAIFALETLFEERGRRWPVVISGTITDASGRTLSGQTTEAFWHSVRHVQPLAVGLNCALGAEEMRQYVVELGRIADTFVSCYPNAGLPNAFGEYDQDADEMAGIVGEFASSGLVNILGGCCGTTPEHVAAMARAAEGSPPREPAVPAPALRLSGLEPLTVDADSLFLNIGERTNITGSARFRRLIRDGDYDAALAVALQQVENGAQVIDVNMDEGMIDGVAAMDRFLKLIASEPDISRVPVMVDSSKWEVIEAGLKCVQGKPIVNSISLKEGEEAFVAHARLCRKYGAAAVVMAFDEDGQADTLERRQEICGRAYRILVEEVGFDPHDIIFDPNVFAVATGIEEHATYGQDFIEGTRWIKQNLPGALVSGGISNVSFSFRGNNPVREAIHAVFLLHAIEAGLDMGIVNAGALTVYDDVEPELRERIEDVVLNRRPDAAERLLEVAETYNRDDGPEEAKVLEWRSLPVGERITHALVHGIDADVESDTEELRGEIEARGGRPIEVIEGPLMDGMNVVGDLFGAGKMFLPQVVKSARVMKKAVAYLIPFIEEEKLRDPSLATAKETNGTIVLATVKGDVHDIGKNIVGVVLQCNNYEVIDLGVMVPAAKILDAAAEHDADIIGLSGLITPSLDEMVGFATEMQRRGMDIPLLLGGATTSRAHTAVKVDPAYDGPVVWVKDASRSVPTAAALLHEERRATLLGDVKADYDSLRTRHAGKRTKPVVTLERARELATPIDWSSYTPPAPQQPGVHVIEDQDLSVLRGYIDWQPFFNAWEMKGRFPDILHNPTTGETATRLYEDAQRMLDAMIAEKWVTAKAVYGFFPAAAVGDDTELYTDDDRSEVRAVLHHLRQQGEHREGVPNRSLADYVAPRETGLADHVGAFAVTAGLGLSEHVEAFKAAQDDYSAILVEALADRLAEAFAEWLHEHVRTEAWGHEPTESLSPEDLIAEKYHGIRPAPGYPACPEHTEKLTLWDLLDVEEAVGITLTESMAMWPGAAVSGWYFSHPQSQYFVVGRLGRDQVADYAERKGWTLAEAERWLSPNLGYDPDE</sequence>